<dbReference type="PATRIC" id="fig|817.53.peg.3442"/>
<dbReference type="EMBL" id="JAPUAC010000002">
    <property type="protein sequence ID" value="MCZ2653446.1"/>
    <property type="molecule type" value="Genomic_DNA"/>
</dbReference>
<dbReference type="EMBL" id="JMZZ02000213">
    <property type="protein sequence ID" value="KFX73675.1"/>
    <property type="molecule type" value="Genomic_DNA"/>
</dbReference>
<reference evidence="3 4" key="3">
    <citation type="submission" date="2018-08" db="EMBL/GenBank/DDBJ databases">
        <title>A genome reference for cultivated species of the human gut microbiota.</title>
        <authorList>
            <person name="Zou Y."/>
            <person name="Xue W."/>
            <person name="Luo G."/>
        </authorList>
    </citation>
    <scope>NUCLEOTIDE SEQUENCE [LARGE SCALE GENOMIC DNA]</scope>
    <source>
        <strain evidence="3 4">AF14-26</strain>
    </source>
</reference>
<reference evidence="1" key="2">
    <citation type="submission" date="2014-07" db="EMBL/GenBank/DDBJ databases">
        <title>Genetics and epidemiology of antimicrobial resistance in B. fragilis group.</title>
        <authorList>
            <person name="Sydenham T.V."/>
            <person name="Hasman H."/>
            <person name="Kemp M."/>
            <person name="Justesen U.S."/>
        </authorList>
    </citation>
    <scope>NUCLEOTIDE SEQUENCE [LARGE SCALE GENOMIC DNA]</scope>
    <source>
        <strain evidence="1">DCMOUH0018B</strain>
    </source>
</reference>
<proteinExistence type="predicted"/>
<sequence length="105" mass="12262">MVKIELDINGISFFVNTTWKTDAVPAVGDIVIVDKESISQFDRVELRKTPSNQAFRWADEEDNAPVLEHFDFDTEMVVKKRTWKFDAEDEEMVCVLKVTFLHHEE</sequence>
<dbReference type="RefSeq" id="WP_044301334.1">
    <property type="nucleotide sequence ID" value="NZ_CP036542.1"/>
</dbReference>
<dbReference type="AlphaFoldDB" id="A0A0I9S7F2"/>
<gene>
    <name evidence="3" type="ORF">DWW08_22345</name>
    <name evidence="1" type="ORF">EE52_0216690</name>
    <name evidence="2" type="ORF">O1422_04625</name>
</gene>
<protein>
    <submittedName>
        <fullName evidence="1">Uncharacterized protein</fullName>
    </submittedName>
</protein>
<dbReference type="Proteomes" id="UP001075704">
    <property type="component" value="Unassembled WGS sequence"/>
</dbReference>
<comment type="caution">
    <text evidence="1">The sequence shown here is derived from an EMBL/GenBank/DDBJ whole genome shotgun (WGS) entry which is preliminary data.</text>
</comment>
<dbReference type="GeneID" id="66309400"/>
<name>A0A0I9S7F2_BACFG</name>
<accession>A0A0I9S7F2</accession>
<evidence type="ECO:0000313" key="4">
    <source>
        <dbReference type="Proteomes" id="UP000286270"/>
    </source>
</evidence>
<evidence type="ECO:0000313" key="3">
    <source>
        <dbReference type="EMBL" id="RGV47606.1"/>
    </source>
</evidence>
<reference evidence="2" key="4">
    <citation type="submission" date="2022-12" db="EMBL/GenBank/DDBJ databases">
        <title>Development of a Multilocus Sequence Typing Scheme for Bacteroides fragilis Based on Whole Genome Sequencing Data and Clinical Application.</title>
        <authorList>
            <person name="Nielsen F.D."/>
            <person name="Justesen U.S."/>
        </authorList>
    </citation>
    <scope>NUCLEOTIDE SEQUENCE</scope>
    <source>
        <strain evidence="2">BF_BC_ODE_DK_2015_2</strain>
    </source>
</reference>
<dbReference type="EMBL" id="QRZH01000031">
    <property type="protein sequence ID" value="RGV47606.1"/>
    <property type="molecule type" value="Genomic_DNA"/>
</dbReference>
<dbReference type="Proteomes" id="UP000286270">
    <property type="component" value="Unassembled WGS sequence"/>
</dbReference>
<evidence type="ECO:0000313" key="1">
    <source>
        <dbReference type="EMBL" id="KFX73675.1"/>
    </source>
</evidence>
<reference evidence="1" key="1">
    <citation type="book" date="2014" name="THE 24TH EUROPEAN CONGRESS OF CLINICAL MICROBIOLOGY AND INFECTIOUS DISEASES" publisher="ECCMID 2014" city="Barcelona, Spain">
        <title>Identification of resistance genes in three multidrug-resistant Bacteroides fragilis isolates by whole genome sequencing.</title>
        <editorList>
            <person name="Unknown"/>
            <person name="A."/>
        </editorList>
        <authorList>
            <person name="Sydenham T.V."/>
            <person name="Hasman H."/>
            <person name="Wang M."/>
            <person name="Soki J."/>
            <person name="Nagy E."/>
            <person name="Justesen U.S."/>
        </authorList>
    </citation>
    <scope>NUCLEOTIDE SEQUENCE</scope>
    <source>
        <strain evidence="1">DCMOUH0018B</strain>
    </source>
</reference>
<evidence type="ECO:0000313" key="2">
    <source>
        <dbReference type="EMBL" id="MCZ2653446.1"/>
    </source>
</evidence>
<organism evidence="1">
    <name type="scientific">Bacteroides fragilis</name>
    <dbReference type="NCBI Taxonomy" id="817"/>
    <lineage>
        <taxon>Bacteria</taxon>
        <taxon>Pseudomonadati</taxon>
        <taxon>Bacteroidota</taxon>
        <taxon>Bacteroidia</taxon>
        <taxon>Bacteroidales</taxon>
        <taxon>Bacteroidaceae</taxon>
        <taxon>Bacteroides</taxon>
    </lineage>
</organism>